<proteinExistence type="predicted"/>
<dbReference type="Proteomes" id="UP000015453">
    <property type="component" value="Unassembled WGS sequence"/>
</dbReference>
<feature type="region of interest" description="Disordered" evidence="1">
    <location>
        <begin position="160"/>
        <end position="181"/>
    </location>
</feature>
<dbReference type="AlphaFoldDB" id="S8DY86"/>
<accession>S8DY86</accession>
<gene>
    <name evidence="2" type="ORF">M569_09872</name>
</gene>
<dbReference type="PANTHER" id="PTHR33448:SF3">
    <property type="entry name" value="OS09G0370000 PROTEIN"/>
    <property type="match status" value="1"/>
</dbReference>
<evidence type="ECO:0000256" key="1">
    <source>
        <dbReference type="SAM" id="MobiDB-lite"/>
    </source>
</evidence>
<evidence type="ECO:0000313" key="3">
    <source>
        <dbReference type="Proteomes" id="UP000015453"/>
    </source>
</evidence>
<dbReference type="PANTHER" id="PTHR33448">
    <property type="entry name" value="CHLOROPLAST PROTEIN HCF243-RELATED"/>
    <property type="match status" value="1"/>
</dbReference>
<reference evidence="2 3" key="1">
    <citation type="journal article" date="2013" name="BMC Genomics">
        <title>The miniature genome of a carnivorous plant Genlisea aurea contains a low number of genes and short non-coding sequences.</title>
        <authorList>
            <person name="Leushkin E.V."/>
            <person name="Sutormin R.A."/>
            <person name="Nabieva E.R."/>
            <person name="Penin A.A."/>
            <person name="Kondrashov A.S."/>
            <person name="Logacheva M.D."/>
        </authorList>
    </citation>
    <scope>NUCLEOTIDE SEQUENCE [LARGE SCALE GENOMIC DNA]</scope>
</reference>
<dbReference type="OrthoDB" id="1919674at2759"/>
<keyword evidence="3" id="KW-1185">Reference proteome</keyword>
<protein>
    <submittedName>
        <fullName evidence="2">Uncharacterized protein</fullName>
    </submittedName>
</protein>
<name>S8DY86_9LAMI</name>
<dbReference type="EMBL" id="AUSU01004531">
    <property type="protein sequence ID" value="EPS64907.1"/>
    <property type="molecule type" value="Genomic_DNA"/>
</dbReference>
<comment type="caution">
    <text evidence="2">The sequence shown here is derived from an EMBL/GenBank/DDBJ whole genome shotgun (WGS) entry which is preliminary data.</text>
</comment>
<evidence type="ECO:0000313" key="2">
    <source>
        <dbReference type="EMBL" id="EPS64907.1"/>
    </source>
</evidence>
<organism evidence="2 3">
    <name type="scientific">Genlisea aurea</name>
    <dbReference type="NCBI Taxonomy" id="192259"/>
    <lineage>
        <taxon>Eukaryota</taxon>
        <taxon>Viridiplantae</taxon>
        <taxon>Streptophyta</taxon>
        <taxon>Embryophyta</taxon>
        <taxon>Tracheophyta</taxon>
        <taxon>Spermatophyta</taxon>
        <taxon>Magnoliopsida</taxon>
        <taxon>eudicotyledons</taxon>
        <taxon>Gunneridae</taxon>
        <taxon>Pentapetalae</taxon>
        <taxon>asterids</taxon>
        <taxon>lamiids</taxon>
        <taxon>Lamiales</taxon>
        <taxon>Lentibulariaceae</taxon>
        <taxon>Genlisea</taxon>
    </lineage>
</organism>
<feature type="region of interest" description="Disordered" evidence="1">
    <location>
        <begin position="53"/>
        <end position="76"/>
    </location>
</feature>
<feature type="compositionally biased region" description="Basic and acidic residues" evidence="1">
    <location>
        <begin position="169"/>
        <end position="178"/>
    </location>
</feature>
<sequence length="293" mass="33377">MKGNGQPPPELLVCFPARSRLNLMPKPPMCSPARAHRRRHSYHFQKSTSVRNRPVLWGSGKEKNRSSDVSEPTSPKVTCAGQIKVRPRRMRRACEGWTAVMAEIERFQSGEKQGSSSSSSSSSSWRELMKFKRNVVQFMTCLRRIRLDLWCLGHFPDADVTSEDDETEEKQSEDRGETEAGDGFSNWFMIVEEENKNKGEPLTVENNGFRQRKTLEACFSDEENESPAVPPANALLLMRCRSAPARGWVEEEEEKKDDDQKEEKRVVGLSRFSGGWFAGGIPDFILRSRSCKR</sequence>